<name>A0ABS0A220_9FIRM</name>
<dbReference type="Gene3D" id="3.40.50.620">
    <property type="entry name" value="HUPs"/>
    <property type="match status" value="1"/>
</dbReference>
<accession>A0ABS0A220</accession>
<protein>
    <submittedName>
        <fullName evidence="1">Uncharacterized protein</fullName>
    </submittedName>
</protein>
<evidence type="ECO:0000313" key="1">
    <source>
        <dbReference type="EMBL" id="MBF4695884.1"/>
    </source>
</evidence>
<dbReference type="InterPro" id="IPR014729">
    <property type="entry name" value="Rossmann-like_a/b/a_fold"/>
</dbReference>
<sequence length="114" mass="12772">MKEKVIVVYSEDANSTLMLEWMERQVNTEIVAINFSNDDAFLLSNTAMIVGAKRVYMIDLVSAIEPSQTLEELVTSKVLKIAAKENASSIVATDDTYQWLMKQNPSIKIMPLVS</sequence>
<organism evidence="1 2">
    <name type="scientific">Fusibacter ferrireducens</name>
    <dbReference type="NCBI Taxonomy" id="2785058"/>
    <lineage>
        <taxon>Bacteria</taxon>
        <taxon>Bacillati</taxon>
        <taxon>Bacillota</taxon>
        <taxon>Clostridia</taxon>
        <taxon>Eubacteriales</taxon>
        <taxon>Eubacteriales Family XII. Incertae Sedis</taxon>
        <taxon>Fusibacter</taxon>
    </lineage>
</organism>
<reference evidence="1 2" key="1">
    <citation type="submission" date="2020-11" db="EMBL/GenBank/DDBJ databases">
        <title>Fusibacter basophilias sp. nov.</title>
        <authorList>
            <person name="Qiu D."/>
        </authorList>
    </citation>
    <scope>NUCLEOTIDE SEQUENCE [LARGE SCALE GENOMIC DNA]</scope>
    <source>
        <strain evidence="1 2">Q10-2</strain>
    </source>
</reference>
<dbReference type="EMBL" id="JADKNH010000022">
    <property type="protein sequence ID" value="MBF4695884.1"/>
    <property type="molecule type" value="Genomic_DNA"/>
</dbReference>
<dbReference type="Proteomes" id="UP000614200">
    <property type="component" value="Unassembled WGS sequence"/>
</dbReference>
<dbReference type="RefSeq" id="WP_194704120.1">
    <property type="nucleotide sequence ID" value="NZ_JADKNH010000022.1"/>
</dbReference>
<proteinExistence type="predicted"/>
<keyword evidence="2" id="KW-1185">Reference proteome</keyword>
<gene>
    <name evidence="1" type="ORF">ISU02_22530</name>
</gene>
<comment type="caution">
    <text evidence="1">The sequence shown here is derived from an EMBL/GenBank/DDBJ whole genome shotgun (WGS) entry which is preliminary data.</text>
</comment>
<evidence type="ECO:0000313" key="2">
    <source>
        <dbReference type="Proteomes" id="UP000614200"/>
    </source>
</evidence>